<feature type="signal peptide" evidence="1">
    <location>
        <begin position="1"/>
        <end position="26"/>
    </location>
</feature>
<dbReference type="Pfam" id="PF03995">
    <property type="entry name" value="Inhibitor_I36"/>
    <property type="match status" value="1"/>
</dbReference>
<keyword evidence="3" id="KW-1185">Reference proteome</keyword>
<dbReference type="KEGG" id="spad:DVK44_34615"/>
<evidence type="ECO:0000313" key="3">
    <source>
        <dbReference type="Proteomes" id="UP000253868"/>
    </source>
</evidence>
<reference evidence="3" key="1">
    <citation type="submission" date="2018-07" db="EMBL/GenBank/DDBJ databases">
        <authorList>
            <person name="Zhao J."/>
        </authorList>
    </citation>
    <scope>NUCLEOTIDE SEQUENCE [LARGE SCALE GENOMIC DNA]</scope>
    <source>
        <strain evidence="3">GSSD-12</strain>
    </source>
</reference>
<feature type="chain" id="PRO_5016666042" evidence="1">
    <location>
        <begin position="27"/>
        <end position="124"/>
    </location>
</feature>
<proteinExistence type="predicted"/>
<keyword evidence="1" id="KW-0732">Signal</keyword>
<dbReference type="OrthoDB" id="4317489at2"/>
<dbReference type="RefSeq" id="WP_114664559.1">
    <property type="nucleotide sequence ID" value="NZ_CP031194.1"/>
</dbReference>
<evidence type="ECO:0000256" key="1">
    <source>
        <dbReference type="SAM" id="SignalP"/>
    </source>
</evidence>
<organism evidence="2 3">
    <name type="scientific">Streptomyces paludis</name>
    <dbReference type="NCBI Taxonomy" id="2282738"/>
    <lineage>
        <taxon>Bacteria</taxon>
        <taxon>Bacillati</taxon>
        <taxon>Actinomycetota</taxon>
        <taxon>Actinomycetes</taxon>
        <taxon>Kitasatosporales</taxon>
        <taxon>Streptomycetaceae</taxon>
        <taxon>Streptomyces</taxon>
    </lineage>
</organism>
<protein>
    <submittedName>
        <fullName evidence="2">Peptidase inhibitor</fullName>
    </submittedName>
</protein>
<sequence>MKRITAFAAATILLTGALGVGSTATAAGSAPSAAAWMTCVHGKFCIYSGWDGGGSSCQWVPDQPNTASGCPFIQRGAVVKSVANETGKTIKFYKNTNYKNKIGSSKAGTRGNLEGNYSIRSFKD</sequence>
<gene>
    <name evidence="2" type="ORF">DVK44_34615</name>
</gene>
<evidence type="ECO:0000313" key="2">
    <source>
        <dbReference type="EMBL" id="AXG82019.1"/>
    </source>
</evidence>
<dbReference type="Proteomes" id="UP000253868">
    <property type="component" value="Chromosome"/>
</dbReference>
<name>A0A345HZ95_9ACTN</name>
<dbReference type="EMBL" id="CP031194">
    <property type="protein sequence ID" value="AXG82019.1"/>
    <property type="molecule type" value="Genomic_DNA"/>
</dbReference>
<dbReference type="AlphaFoldDB" id="A0A345HZ95"/>
<accession>A0A345HZ95</accession>